<proteinExistence type="predicted"/>
<dbReference type="GeneID" id="68840488"/>
<reference evidence="1 2" key="1">
    <citation type="submission" date="2016-10" db="EMBL/GenBank/DDBJ databases">
        <title>Chromobacterium muskegensis sp. nov., an insecticidal bacterium isolated from Sphagnum bogs.</title>
        <authorList>
            <person name="Sparks M.E."/>
            <person name="Blackburn M.B."/>
            <person name="Gundersen-Rindal D.E."/>
            <person name="Mitchell A."/>
            <person name="Farrar R."/>
            <person name="Kuhar D."/>
        </authorList>
    </citation>
    <scope>NUCLEOTIDE SEQUENCE [LARGE SCALE GENOMIC DNA]</scope>
    <source>
        <strain evidence="1 2">21-1</strain>
    </source>
</reference>
<dbReference type="SUPFAM" id="SSF51658">
    <property type="entry name" value="Xylose isomerase-like"/>
    <property type="match status" value="1"/>
</dbReference>
<dbReference type="STRING" id="1108595.BKX93_04585"/>
<name>A0A1D9LDM5_9NEIS</name>
<organism evidence="1 2">
    <name type="scientific">Chromobacterium vaccinii</name>
    <dbReference type="NCBI Taxonomy" id="1108595"/>
    <lineage>
        <taxon>Bacteria</taxon>
        <taxon>Pseudomonadati</taxon>
        <taxon>Pseudomonadota</taxon>
        <taxon>Betaproteobacteria</taxon>
        <taxon>Neisseriales</taxon>
        <taxon>Chromobacteriaceae</taxon>
        <taxon>Chromobacterium</taxon>
    </lineage>
</organism>
<dbReference type="Proteomes" id="UP000178776">
    <property type="component" value="Chromosome"/>
</dbReference>
<dbReference type="InterPro" id="IPR036237">
    <property type="entry name" value="Xyl_isomerase-like_sf"/>
</dbReference>
<sequence>MKLAHLPLPAHLSYCTNIHAGDSLAEIEASLDDFLPAIRAHLEEWQALPPDAPFGLGLRLSALAAESLMHEDALRAFAARLESLHAYVFTINAFPWGNFHQKPVKQSVYQPDWRSSQRAAYTIHCARTLAALLPPGVGGSISTVPLGFAEGDCAAAMADSLPQLRLAVLELNRLMRETGKEIVLALEPEPACLLENTADALHFFQRYWFAEDNLAQLARLADCALPKALELARRHLGVCYDVCHGAVEFEDPCATLASLLDASIRVAKIQLSCALRVEAMDERAAIQLRTFDDGIYLHQVVRRNASGLQRHPDLPQALSLPPDAIRRESWRVHCHVPLFWQAPPEAALANTRDSLDAVLGLLRRQAVSPHLEVETYTWDVLPPQLRAMPKAQAIALELHTVLKELRHER</sequence>
<evidence type="ECO:0000313" key="1">
    <source>
        <dbReference type="EMBL" id="AOZ49348.1"/>
    </source>
</evidence>
<dbReference type="EMBL" id="CP017707">
    <property type="protein sequence ID" value="AOZ49348.1"/>
    <property type="molecule type" value="Genomic_DNA"/>
</dbReference>
<evidence type="ECO:0008006" key="3">
    <source>
        <dbReference type="Google" id="ProtNLM"/>
    </source>
</evidence>
<dbReference type="RefSeq" id="WP_070978905.1">
    <property type="nucleotide sequence ID" value="NZ_CP017707.1"/>
</dbReference>
<protein>
    <recommendedName>
        <fullName evidence="3">Sugar phosphate isomerase</fullName>
    </recommendedName>
</protein>
<dbReference type="NCBIfam" id="NF035939">
    <property type="entry name" value="TIM_EboE"/>
    <property type="match status" value="1"/>
</dbReference>
<dbReference type="KEGG" id="cvc:BKX93_04585"/>
<dbReference type="AlphaFoldDB" id="A0A1D9LDM5"/>
<evidence type="ECO:0000313" key="2">
    <source>
        <dbReference type="Proteomes" id="UP000178776"/>
    </source>
</evidence>
<dbReference type="Gene3D" id="3.20.20.150">
    <property type="entry name" value="Divalent-metal-dependent TIM barrel enzymes"/>
    <property type="match status" value="1"/>
</dbReference>
<gene>
    <name evidence="1" type="ORF">BKX93_04585</name>
</gene>
<accession>A0A1D9LDM5</accession>